<protein>
    <submittedName>
        <fullName evidence="7">Unnamed protein product</fullName>
    </submittedName>
</protein>
<dbReference type="Pfam" id="PF00069">
    <property type="entry name" value="Pkinase"/>
    <property type="match status" value="1"/>
</dbReference>
<dbReference type="SUPFAM" id="SSF56112">
    <property type="entry name" value="Protein kinase-like (PK-like)"/>
    <property type="match status" value="1"/>
</dbReference>
<dbReference type="GO" id="GO:0005524">
    <property type="term" value="F:ATP binding"/>
    <property type="evidence" value="ECO:0007669"/>
    <property type="project" value="UniProtKB-KW"/>
</dbReference>
<keyword evidence="2" id="KW-0808">Transferase</keyword>
<dbReference type="CDD" id="cd14014">
    <property type="entry name" value="STKc_PknB_like"/>
    <property type="match status" value="1"/>
</dbReference>
<keyword evidence="3" id="KW-0547">Nucleotide-binding</keyword>
<keyword evidence="4" id="KW-0418">Kinase</keyword>
<dbReference type="GO" id="GO:0005634">
    <property type="term" value="C:nucleus"/>
    <property type="evidence" value="ECO:0007669"/>
    <property type="project" value="TreeGrafter"/>
</dbReference>
<name>A0A9W6U1M7_9STRA</name>
<evidence type="ECO:0000256" key="5">
    <source>
        <dbReference type="ARBA" id="ARBA00022840"/>
    </source>
</evidence>
<gene>
    <name evidence="7" type="ORF">Plil01_000947900</name>
</gene>
<evidence type="ECO:0000256" key="2">
    <source>
        <dbReference type="ARBA" id="ARBA00022679"/>
    </source>
</evidence>
<dbReference type="Proteomes" id="UP001165083">
    <property type="component" value="Unassembled WGS sequence"/>
</dbReference>
<dbReference type="OrthoDB" id="504170at2759"/>
<dbReference type="InterPro" id="IPR011009">
    <property type="entry name" value="Kinase-like_dom_sf"/>
</dbReference>
<keyword evidence="5" id="KW-0067">ATP-binding</keyword>
<dbReference type="PANTHER" id="PTHR24345">
    <property type="entry name" value="SERINE/THREONINE-PROTEIN KINASE PLK"/>
    <property type="match status" value="1"/>
</dbReference>
<dbReference type="PANTHER" id="PTHR24345:SF91">
    <property type="entry name" value="SERINE_THREONINE-PROTEIN KINASE PLK4"/>
    <property type="match status" value="1"/>
</dbReference>
<reference evidence="7" key="1">
    <citation type="submission" date="2023-04" db="EMBL/GenBank/DDBJ databases">
        <title>Phytophthora lilii NBRC 32176.</title>
        <authorList>
            <person name="Ichikawa N."/>
            <person name="Sato H."/>
            <person name="Tonouchi N."/>
        </authorList>
    </citation>
    <scope>NUCLEOTIDE SEQUENCE</scope>
    <source>
        <strain evidence="7">NBRC 32176</strain>
    </source>
</reference>
<feature type="domain" description="Protein kinase" evidence="6">
    <location>
        <begin position="7"/>
        <end position="338"/>
    </location>
</feature>
<proteinExistence type="predicted"/>
<evidence type="ECO:0000313" key="8">
    <source>
        <dbReference type="Proteomes" id="UP001165083"/>
    </source>
</evidence>
<sequence length="338" mass="37713">MLATPLLRVRQLLGSALYGEVLECELPDHDEPVAVKCISLTQAAQARSRAHASREIDNPIQEQRVAAMLTANGGHRNVVQPHFHFVHERRLFLVNELCRDGDLHSFMSERFNASSFLQEHEVLALMHQVLQGVYYLHTTIGVAHRDLSLENVLLSRGVCKITDFGLSTDSRRICEGGLVGKDYYMAPEVVAGKRYDPVLADVWSLGIMWFIMLTGSPLLSLASPSVKGFNAVKRRCGCCHRGVGPFRPHFEEHHHTPGQDVADRSAAANIAGPSAGPPHVHCCCRDIVRSSKQLQIKSSRRNSFLLYLCCIRSCIEQKKLVANEYNLLLQSTLIAWIT</sequence>
<evidence type="ECO:0000256" key="4">
    <source>
        <dbReference type="ARBA" id="ARBA00022777"/>
    </source>
</evidence>
<keyword evidence="1" id="KW-0723">Serine/threonine-protein kinase</keyword>
<accession>A0A9W6U1M7</accession>
<comment type="caution">
    <text evidence="7">The sequence shown here is derived from an EMBL/GenBank/DDBJ whole genome shotgun (WGS) entry which is preliminary data.</text>
</comment>
<keyword evidence="8" id="KW-1185">Reference proteome</keyword>
<evidence type="ECO:0000256" key="3">
    <source>
        <dbReference type="ARBA" id="ARBA00022741"/>
    </source>
</evidence>
<evidence type="ECO:0000313" key="7">
    <source>
        <dbReference type="EMBL" id="GMF23469.1"/>
    </source>
</evidence>
<dbReference type="EMBL" id="BSXW01000477">
    <property type="protein sequence ID" value="GMF23469.1"/>
    <property type="molecule type" value="Genomic_DNA"/>
</dbReference>
<dbReference type="PROSITE" id="PS50011">
    <property type="entry name" value="PROTEIN_KINASE_DOM"/>
    <property type="match status" value="1"/>
</dbReference>
<dbReference type="AlphaFoldDB" id="A0A9W6U1M7"/>
<evidence type="ECO:0000256" key="1">
    <source>
        <dbReference type="ARBA" id="ARBA00022527"/>
    </source>
</evidence>
<dbReference type="InterPro" id="IPR000719">
    <property type="entry name" value="Prot_kinase_dom"/>
</dbReference>
<organism evidence="7 8">
    <name type="scientific">Phytophthora lilii</name>
    <dbReference type="NCBI Taxonomy" id="2077276"/>
    <lineage>
        <taxon>Eukaryota</taxon>
        <taxon>Sar</taxon>
        <taxon>Stramenopiles</taxon>
        <taxon>Oomycota</taxon>
        <taxon>Peronosporomycetes</taxon>
        <taxon>Peronosporales</taxon>
        <taxon>Peronosporaceae</taxon>
        <taxon>Phytophthora</taxon>
    </lineage>
</organism>
<dbReference type="Gene3D" id="1.10.510.10">
    <property type="entry name" value="Transferase(Phosphotransferase) domain 1"/>
    <property type="match status" value="1"/>
</dbReference>
<dbReference type="GO" id="GO:0004674">
    <property type="term" value="F:protein serine/threonine kinase activity"/>
    <property type="evidence" value="ECO:0007669"/>
    <property type="project" value="UniProtKB-KW"/>
</dbReference>
<evidence type="ECO:0000259" key="6">
    <source>
        <dbReference type="PROSITE" id="PS50011"/>
    </source>
</evidence>